<evidence type="ECO:0000259" key="10">
    <source>
        <dbReference type="PROSITE" id="PS51144"/>
    </source>
</evidence>
<proteinExistence type="inferred from homology"/>
<reference evidence="11 12" key="1">
    <citation type="journal article" date="2013" name="Nature">
        <title>Insights into bilaterian evolution from three spiralian genomes.</title>
        <authorList>
            <person name="Simakov O."/>
            <person name="Marletaz F."/>
            <person name="Cho S.J."/>
            <person name="Edsinger-Gonzales E."/>
            <person name="Havlak P."/>
            <person name="Hellsten U."/>
            <person name="Kuo D.H."/>
            <person name="Larsson T."/>
            <person name="Lv J."/>
            <person name="Arendt D."/>
            <person name="Savage R."/>
            <person name="Osoegawa K."/>
            <person name="de Jong P."/>
            <person name="Grimwood J."/>
            <person name="Chapman J.A."/>
            <person name="Shapiro H."/>
            <person name="Aerts A."/>
            <person name="Otillar R.P."/>
            <person name="Terry A.Y."/>
            <person name="Boore J.L."/>
            <person name="Grigoriev I.V."/>
            <person name="Lindberg D.R."/>
            <person name="Seaver E.C."/>
            <person name="Weisblat D.A."/>
            <person name="Putnam N.H."/>
            <person name="Rokhsar D.S."/>
        </authorList>
    </citation>
    <scope>NUCLEOTIDE SEQUENCE [LARGE SCALE GENOMIC DNA]</scope>
</reference>
<dbReference type="PANTHER" id="PTHR18952:SF265">
    <property type="entry name" value="CARBONIC ANHYDRASE"/>
    <property type="match status" value="1"/>
</dbReference>
<evidence type="ECO:0000256" key="6">
    <source>
        <dbReference type="ARBA" id="ARBA00023180"/>
    </source>
</evidence>
<keyword evidence="7 9" id="KW-0456">Lyase</keyword>
<keyword evidence="12" id="KW-1185">Reference proteome</keyword>
<dbReference type="CDD" id="cd00326">
    <property type="entry name" value="alpha_CA"/>
    <property type="match status" value="1"/>
</dbReference>
<dbReference type="KEGG" id="lgi:LOTGIDRAFT_202179"/>
<dbReference type="STRING" id="225164.V4AH85"/>
<evidence type="ECO:0000313" key="12">
    <source>
        <dbReference type="Proteomes" id="UP000030746"/>
    </source>
</evidence>
<dbReference type="HOGENOM" id="CLU_039326_2_0_1"/>
<dbReference type="GO" id="GO:0004089">
    <property type="term" value="F:carbonate dehydratase activity"/>
    <property type="evidence" value="ECO:0007669"/>
    <property type="project" value="UniProtKB-UniRule"/>
</dbReference>
<accession>V4AH85</accession>
<dbReference type="AlphaFoldDB" id="V4AH85"/>
<dbReference type="CTD" id="20245513"/>
<comment type="function">
    <text evidence="1 9">Reversible hydration of carbon dioxide.</text>
</comment>
<feature type="signal peptide" evidence="9">
    <location>
        <begin position="1"/>
        <end position="17"/>
    </location>
</feature>
<dbReference type="FunFam" id="3.10.200.10:FF:000003">
    <property type="entry name" value="Carbonic anhydrase 12"/>
    <property type="match status" value="1"/>
</dbReference>
<dbReference type="OMA" id="THEGEAN"/>
<dbReference type="Proteomes" id="UP000030746">
    <property type="component" value="Unassembled WGS sequence"/>
</dbReference>
<dbReference type="InterPro" id="IPR018338">
    <property type="entry name" value="Carbonic_anhydrase_a-class_CS"/>
</dbReference>
<dbReference type="Pfam" id="PF00194">
    <property type="entry name" value="Carb_anhydrase"/>
    <property type="match status" value="1"/>
</dbReference>
<protein>
    <recommendedName>
        <fullName evidence="3 9">Carbonic anhydrase</fullName>
        <ecNumber evidence="3 9">4.2.1.1</ecNumber>
    </recommendedName>
</protein>
<evidence type="ECO:0000313" key="11">
    <source>
        <dbReference type="EMBL" id="ESO96282.1"/>
    </source>
</evidence>
<gene>
    <name evidence="11" type="ORF">LOTGIDRAFT_202179</name>
</gene>
<dbReference type="InterPro" id="IPR036398">
    <property type="entry name" value="CA_dom_sf"/>
</dbReference>
<keyword evidence="6" id="KW-0325">Glycoprotein</keyword>
<evidence type="ECO:0000256" key="5">
    <source>
        <dbReference type="ARBA" id="ARBA00022833"/>
    </source>
</evidence>
<comment type="catalytic activity">
    <reaction evidence="8 9">
        <text>hydrogencarbonate + H(+) = CO2 + H2O</text>
        <dbReference type="Rhea" id="RHEA:10748"/>
        <dbReference type="ChEBI" id="CHEBI:15377"/>
        <dbReference type="ChEBI" id="CHEBI:15378"/>
        <dbReference type="ChEBI" id="CHEBI:16526"/>
        <dbReference type="ChEBI" id="CHEBI:17544"/>
        <dbReference type="EC" id="4.2.1.1"/>
    </reaction>
</comment>
<dbReference type="Gene3D" id="3.10.200.10">
    <property type="entry name" value="Alpha carbonic anhydrase"/>
    <property type="match status" value="1"/>
</dbReference>
<dbReference type="InterPro" id="IPR023561">
    <property type="entry name" value="Carbonic_anhydrase_a-class"/>
</dbReference>
<dbReference type="RefSeq" id="XP_009053020.1">
    <property type="nucleotide sequence ID" value="XM_009054772.1"/>
</dbReference>
<keyword evidence="9" id="KW-0732">Signal</keyword>
<dbReference type="PROSITE" id="PS51144">
    <property type="entry name" value="ALPHA_CA_2"/>
    <property type="match status" value="1"/>
</dbReference>
<dbReference type="OrthoDB" id="429145at2759"/>
<feature type="chain" id="PRO_5025091717" description="Carbonic anhydrase" evidence="9">
    <location>
        <begin position="18"/>
        <end position="301"/>
    </location>
</feature>
<keyword evidence="5 9" id="KW-0862">Zinc</keyword>
<dbReference type="GO" id="GO:0008270">
    <property type="term" value="F:zinc ion binding"/>
    <property type="evidence" value="ECO:0007669"/>
    <property type="project" value="UniProtKB-UniRule"/>
</dbReference>
<dbReference type="GeneID" id="20245513"/>
<evidence type="ECO:0000256" key="1">
    <source>
        <dbReference type="ARBA" id="ARBA00002904"/>
    </source>
</evidence>
<evidence type="ECO:0000256" key="4">
    <source>
        <dbReference type="ARBA" id="ARBA00022723"/>
    </source>
</evidence>
<evidence type="ECO:0000256" key="3">
    <source>
        <dbReference type="ARBA" id="ARBA00012925"/>
    </source>
</evidence>
<evidence type="ECO:0000256" key="2">
    <source>
        <dbReference type="ARBA" id="ARBA00010718"/>
    </source>
</evidence>
<dbReference type="EMBL" id="KB201498">
    <property type="protein sequence ID" value="ESO96282.1"/>
    <property type="molecule type" value="Genomic_DNA"/>
</dbReference>
<evidence type="ECO:0000256" key="7">
    <source>
        <dbReference type="ARBA" id="ARBA00023239"/>
    </source>
</evidence>
<feature type="domain" description="Alpha-carbonic anhydrase" evidence="10">
    <location>
        <begin position="18"/>
        <end position="277"/>
    </location>
</feature>
<dbReference type="EC" id="4.2.1.1" evidence="3 9"/>
<evidence type="ECO:0000256" key="8">
    <source>
        <dbReference type="ARBA" id="ARBA00048348"/>
    </source>
</evidence>
<dbReference type="PROSITE" id="PS00162">
    <property type="entry name" value="ALPHA_CA_1"/>
    <property type="match status" value="1"/>
</dbReference>
<evidence type="ECO:0000256" key="9">
    <source>
        <dbReference type="RuleBase" id="RU367011"/>
    </source>
</evidence>
<dbReference type="SMART" id="SM01057">
    <property type="entry name" value="Carb_anhydrase"/>
    <property type="match status" value="1"/>
</dbReference>
<dbReference type="PANTHER" id="PTHR18952">
    <property type="entry name" value="CARBONIC ANHYDRASE"/>
    <property type="match status" value="1"/>
</dbReference>
<comment type="cofactor">
    <cofactor evidence="9">
        <name>Zn(2+)</name>
        <dbReference type="ChEBI" id="CHEBI:29105"/>
    </cofactor>
</comment>
<comment type="similarity">
    <text evidence="2 9">Belongs to the alpha-carbonic anhydrase family.</text>
</comment>
<dbReference type="SUPFAM" id="SSF51069">
    <property type="entry name" value="Carbonic anhydrase"/>
    <property type="match status" value="1"/>
</dbReference>
<organism evidence="11 12">
    <name type="scientific">Lottia gigantea</name>
    <name type="common">Giant owl limpet</name>
    <dbReference type="NCBI Taxonomy" id="225164"/>
    <lineage>
        <taxon>Eukaryota</taxon>
        <taxon>Metazoa</taxon>
        <taxon>Spiralia</taxon>
        <taxon>Lophotrochozoa</taxon>
        <taxon>Mollusca</taxon>
        <taxon>Gastropoda</taxon>
        <taxon>Patellogastropoda</taxon>
        <taxon>Lottioidea</taxon>
        <taxon>Lottiidae</taxon>
        <taxon>Lottia</taxon>
    </lineage>
</organism>
<sequence>MAFTLILTLSMLGYSSAASWGYENDGAATWKDTFATCGLNSQSPIDIQTEGVVVNEDLGTVTLTGYGGSIAMNMSNTGYTAKVVFNGDLYVENGGLPAKYKLDQFHFHWGSANTNGSEHTINGNAYPMEVHFVHFKDSLGSLGAAVSEPEGLAVLGFFFEINGTDNTVLDNIIDHLANITDPSGSSEVVLDTQILEDLLPSKLANFYRYSGSLTTPPCSETVVWTVFEDTIKISSSQMAKFRDMLSSEVDGQNNTINLQNNYRPVQLLHSRKVYSSHNINSASSLKGLGLMLTSLIAAIRL</sequence>
<dbReference type="GO" id="GO:0005886">
    <property type="term" value="C:plasma membrane"/>
    <property type="evidence" value="ECO:0007669"/>
    <property type="project" value="TreeGrafter"/>
</dbReference>
<name>V4AH85_LOTGI</name>
<dbReference type="InterPro" id="IPR001148">
    <property type="entry name" value="CA_dom"/>
</dbReference>
<keyword evidence="4 9" id="KW-0479">Metal-binding</keyword>